<dbReference type="GO" id="GO:0004617">
    <property type="term" value="F:phosphoglycerate dehydrogenase activity"/>
    <property type="evidence" value="ECO:0007669"/>
    <property type="project" value="UniProtKB-ARBA"/>
</dbReference>
<dbReference type="Gene3D" id="3.40.50.720">
    <property type="entry name" value="NAD(P)-binding Rossmann-like Domain"/>
    <property type="match status" value="2"/>
</dbReference>
<dbReference type="KEGG" id="npy:NPRO_10390"/>
<dbReference type="AlphaFoldDB" id="A0A809SDY2"/>
<dbReference type="GO" id="GO:0047545">
    <property type="term" value="F:(S)-2-hydroxyglutarate dehydrogenase activity"/>
    <property type="evidence" value="ECO:0007669"/>
    <property type="project" value="UniProtKB-ARBA"/>
</dbReference>
<accession>A0A809SDY2</accession>
<evidence type="ECO:0000313" key="8">
    <source>
        <dbReference type="Proteomes" id="UP000662873"/>
    </source>
</evidence>
<dbReference type="Pfam" id="PF02826">
    <property type="entry name" value="2-Hacid_dh_C"/>
    <property type="match status" value="1"/>
</dbReference>
<comment type="similarity">
    <text evidence="1 4">Belongs to the D-isomer specific 2-hydroxyacid dehydrogenase family.</text>
</comment>
<feature type="domain" description="D-isomer specific 2-hydroxyacid dehydrogenase catalytic" evidence="5">
    <location>
        <begin position="3"/>
        <end position="316"/>
    </location>
</feature>
<dbReference type="EMBL" id="AP021858">
    <property type="protein sequence ID" value="BBO23444.1"/>
    <property type="molecule type" value="Genomic_DNA"/>
</dbReference>
<dbReference type="PANTHER" id="PTHR42789:SF1">
    <property type="entry name" value="D-ISOMER SPECIFIC 2-HYDROXYACID DEHYDROGENASE FAMILY PROTEIN (AFU_ORTHOLOGUE AFUA_6G10090)"/>
    <property type="match status" value="1"/>
</dbReference>
<evidence type="ECO:0000256" key="3">
    <source>
        <dbReference type="ARBA" id="ARBA00023027"/>
    </source>
</evidence>
<evidence type="ECO:0000259" key="5">
    <source>
        <dbReference type="Pfam" id="PF00389"/>
    </source>
</evidence>
<organism evidence="7 8">
    <name type="scientific">Candidatus Nitrosymbiomonas proteolyticus</name>
    <dbReference type="NCBI Taxonomy" id="2608984"/>
    <lineage>
        <taxon>Bacteria</taxon>
        <taxon>Bacillati</taxon>
        <taxon>Armatimonadota</taxon>
        <taxon>Armatimonadota incertae sedis</taxon>
        <taxon>Candidatus Nitrosymbiomonas</taxon>
    </lineage>
</organism>
<name>A0A809SDY2_9BACT</name>
<dbReference type="PANTHER" id="PTHR42789">
    <property type="entry name" value="D-ISOMER SPECIFIC 2-HYDROXYACID DEHYDROGENASE FAMILY PROTEIN (AFU_ORTHOLOGUE AFUA_6G10090)"/>
    <property type="match status" value="1"/>
</dbReference>
<keyword evidence="2 4" id="KW-0560">Oxidoreductase</keyword>
<dbReference type="Proteomes" id="UP000662873">
    <property type="component" value="Chromosome"/>
</dbReference>
<dbReference type="InterPro" id="IPR050857">
    <property type="entry name" value="D-2-hydroxyacid_DH"/>
</dbReference>
<evidence type="ECO:0000256" key="4">
    <source>
        <dbReference type="RuleBase" id="RU003719"/>
    </source>
</evidence>
<evidence type="ECO:0000256" key="1">
    <source>
        <dbReference type="ARBA" id="ARBA00005854"/>
    </source>
</evidence>
<dbReference type="InterPro" id="IPR036291">
    <property type="entry name" value="NAD(P)-bd_dom_sf"/>
</dbReference>
<dbReference type="InterPro" id="IPR006139">
    <property type="entry name" value="D-isomer_2_OHA_DH_cat_dom"/>
</dbReference>
<dbReference type="FunFam" id="3.40.50.720:FF:000041">
    <property type="entry name" value="D-3-phosphoglycerate dehydrogenase"/>
    <property type="match status" value="1"/>
</dbReference>
<evidence type="ECO:0000256" key="2">
    <source>
        <dbReference type="ARBA" id="ARBA00023002"/>
    </source>
</evidence>
<dbReference type="GO" id="GO:0051287">
    <property type="term" value="F:NAD binding"/>
    <property type="evidence" value="ECO:0007669"/>
    <property type="project" value="InterPro"/>
</dbReference>
<proteinExistence type="inferred from homology"/>
<dbReference type="SUPFAM" id="SSF52283">
    <property type="entry name" value="Formate/glycerate dehydrogenase catalytic domain-like"/>
    <property type="match status" value="1"/>
</dbReference>
<reference evidence="7" key="1">
    <citation type="journal article" name="DNA Res.">
        <title>The physiological potential of anammox bacteria as revealed by their core genome structure.</title>
        <authorList>
            <person name="Okubo T."/>
            <person name="Toyoda A."/>
            <person name="Fukuhara K."/>
            <person name="Uchiyama I."/>
            <person name="Harigaya Y."/>
            <person name="Kuroiwa M."/>
            <person name="Suzuki T."/>
            <person name="Murakami Y."/>
            <person name="Suwa Y."/>
            <person name="Takami H."/>
        </authorList>
    </citation>
    <scope>NUCLEOTIDE SEQUENCE</scope>
    <source>
        <strain evidence="7">317325-2</strain>
    </source>
</reference>
<evidence type="ECO:0000259" key="6">
    <source>
        <dbReference type="Pfam" id="PF02826"/>
    </source>
</evidence>
<evidence type="ECO:0000313" key="7">
    <source>
        <dbReference type="EMBL" id="BBO23444.1"/>
    </source>
</evidence>
<protein>
    <submittedName>
        <fullName evidence="7">Hydroxyacid dehydrogenase</fullName>
    </submittedName>
</protein>
<sequence>MIVLVADKFEQSGLDGIAELGHEVRYEPALKDDALRAGVIESSAEVLIVRSTKVPAEVMEGSKLRLVIRAGAGYNTIDVAAATRLGIYVANCPGKNSQAVAELAFGLLLSADRHIPDNVADLRAGKWNKKAFSQARGLCGRTLGLVGLGMIGKEMIPRAKAFGMRVVAHSQWLDGTTAKELGIEKVSLDDLAEQSDYVSVHCSLRPETKGLLGPEFFSKIKQGAVFVNTSRAEVVDQAALLEAVHTRDVVAGLDVFEGEPDVPEGEYSGVLRNEPKVYCTHHIGASTDQAQQAVADEVVRIVRVFEASGTPPNAVNEPVSAGVR</sequence>
<keyword evidence="3" id="KW-0520">NAD</keyword>
<dbReference type="InterPro" id="IPR006140">
    <property type="entry name" value="D-isomer_DH_NAD-bd"/>
</dbReference>
<dbReference type="Pfam" id="PF00389">
    <property type="entry name" value="2-Hacid_dh"/>
    <property type="match status" value="1"/>
</dbReference>
<dbReference type="GO" id="GO:0006564">
    <property type="term" value="P:L-serine biosynthetic process"/>
    <property type="evidence" value="ECO:0007669"/>
    <property type="project" value="UniProtKB-ARBA"/>
</dbReference>
<gene>
    <name evidence="7" type="ORF">NPRO_10390</name>
</gene>
<feature type="domain" description="D-isomer specific 2-hydroxyacid dehydrogenase NAD-binding" evidence="6">
    <location>
        <begin position="105"/>
        <end position="284"/>
    </location>
</feature>
<dbReference type="SUPFAM" id="SSF51735">
    <property type="entry name" value="NAD(P)-binding Rossmann-fold domains"/>
    <property type="match status" value="1"/>
</dbReference>